<dbReference type="InterPro" id="IPR029001">
    <property type="entry name" value="ITPase-like_fam"/>
</dbReference>
<dbReference type="PANTHER" id="PTHR43213:SF5">
    <property type="entry name" value="BIFUNCTIONAL DTTP_UTP PYROPHOSPHATASE_METHYLTRANSFERASE PROTEIN-RELATED"/>
    <property type="match status" value="1"/>
</dbReference>
<proteinExistence type="inferred from homology"/>
<dbReference type="PANTHER" id="PTHR43213">
    <property type="entry name" value="BIFUNCTIONAL DTTP/UTP PYROPHOSPHATASE/METHYLTRANSFERASE PROTEIN-RELATED"/>
    <property type="match status" value="1"/>
</dbReference>
<evidence type="ECO:0000256" key="1">
    <source>
        <dbReference type="ARBA" id="ARBA00001968"/>
    </source>
</evidence>
<evidence type="ECO:0000313" key="3">
    <source>
        <dbReference type="EMBL" id="VAW06781.1"/>
    </source>
</evidence>
<dbReference type="GO" id="GO:0047429">
    <property type="term" value="F:nucleoside triphosphate diphosphatase activity"/>
    <property type="evidence" value="ECO:0007669"/>
    <property type="project" value="InterPro"/>
</dbReference>
<keyword evidence="2" id="KW-0378">Hydrolase</keyword>
<evidence type="ECO:0000256" key="2">
    <source>
        <dbReference type="ARBA" id="ARBA00022801"/>
    </source>
</evidence>
<dbReference type="NCBIfam" id="TIGR00172">
    <property type="entry name" value="maf"/>
    <property type="match status" value="1"/>
</dbReference>
<accession>A0A3B0SKM4</accession>
<reference evidence="3" key="1">
    <citation type="submission" date="2018-06" db="EMBL/GenBank/DDBJ databases">
        <authorList>
            <person name="Zhirakovskaya E."/>
        </authorList>
    </citation>
    <scope>NUCLEOTIDE SEQUENCE</scope>
</reference>
<dbReference type="CDD" id="cd00555">
    <property type="entry name" value="Maf"/>
    <property type="match status" value="1"/>
</dbReference>
<dbReference type="InterPro" id="IPR003697">
    <property type="entry name" value="Maf-like"/>
</dbReference>
<comment type="cofactor">
    <cofactor evidence="1">
        <name>a divalent metal cation</name>
        <dbReference type="ChEBI" id="CHEBI:60240"/>
    </cofactor>
</comment>
<dbReference type="HAMAP" id="MF_00528">
    <property type="entry name" value="Maf"/>
    <property type="match status" value="1"/>
</dbReference>
<dbReference type="AlphaFoldDB" id="A0A3B0SKM4"/>
<gene>
    <name evidence="3" type="ORF">MNBD_ALPHA01-759</name>
</gene>
<dbReference type="Gene3D" id="3.90.950.10">
    <property type="match status" value="1"/>
</dbReference>
<protein>
    <submittedName>
        <fullName evidence="3">Septum formation protein Maf</fullName>
    </submittedName>
</protein>
<name>A0A3B0SKM4_9ZZZZ</name>
<dbReference type="Pfam" id="PF02545">
    <property type="entry name" value="Maf"/>
    <property type="match status" value="1"/>
</dbReference>
<organism evidence="3">
    <name type="scientific">hydrothermal vent metagenome</name>
    <dbReference type="NCBI Taxonomy" id="652676"/>
    <lineage>
        <taxon>unclassified sequences</taxon>
        <taxon>metagenomes</taxon>
        <taxon>ecological metagenomes</taxon>
    </lineage>
</organism>
<sequence>MMKKTRPDTAASLVLASASPSRRKMLTMAGISCLFDVADIDETAVKEKMSQEGAAPDKISEQLAIEKAMAISPAHKGKIILGADQLLVCEGRLFDKPRDMAEAARHLRFFRGKSHYLFTSYALIKNQEILVCETVRPRLVMRDFSDEFLADYLSLSGQKIQGSVGCYLLEGLGPQLFSEIDGDYFAILGLPLLNVMENLRRLNIIDD</sequence>
<dbReference type="SUPFAM" id="SSF52972">
    <property type="entry name" value="ITPase-like"/>
    <property type="match status" value="1"/>
</dbReference>
<dbReference type="PIRSF" id="PIRSF006305">
    <property type="entry name" value="Maf"/>
    <property type="match status" value="1"/>
</dbReference>
<dbReference type="EMBL" id="UOEJ01000251">
    <property type="protein sequence ID" value="VAW06781.1"/>
    <property type="molecule type" value="Genomic_DNA"/>
</dbReference>